<keyword evidence="3" id="KW-1185">Reference proteome</keyword>
<dbReference type="AlphaFoldDB" id="A0A9W8PNN1"/>
<reference evidence="2" key="1">
    <citation type="submission" date="2022-10" db="EMBL/GenBank/DDBJ databases">
        <title>Fusarium specimens isolated from Avocado Roots.</title>
        <authorList>
            <person name="Stajich J."/>
            <person name="Roper C."/>
            <person name="Heimlech-Rivalta G."/>
        </authorList>
    </citation>
    <scope>NUCLEOTIDE SEQUENCE</scope>
    <source>
        <strain evidence="2">CF00143</strain>
    </source>
</reference>
<proteinExistence type="predicted"/>
<name>A0A9W8PNN1_9HYPO</name>
<gene>
    <name evidence="2" type="ORF">NW766_007197</name>
</gene>
<evidence type="ECO:0000313" key="2">
    <source>
        <dbReference type="EMBL" id="KAJ4011897.1"/>
    </source>
</evidence>
<protein>
    <submittedName>
        <fullName evidence="2">Uncharacterized protein</fullName>
    </submittedName>
</protein>
<evidence type="ECO:0000313" key="3">
    <source>
        <dbReference type="Proteomes" id="UP001152130"/>
    </source>
</evidence>
<feature type="compositionally biased region" description="Polar residues" evidence="1">
    <location>
        <begin position="43"/>
        <end position="53"/>
    </location>
</feature>
<comment type="caution">
    <text evidence="2">The sequence shown here is derived from an EMBL/GenBank/DDBJ whole genome shotgun (WGS) entry which is preliminary data.</text>
</comment>
<sequence>MLRIFDNALPRYRPNDGYSAAIPVRRILSYIHSMSTVSFRNPWNPSDPNSMGDPNNGIHPSHPNSPIGPDDDDFLDDLHGDDHLATFRPAPCSVPVPLFVRHFDIDHLPRLEEFNLIAPVASRFQRIIPGLKRLDPSIEDDDEHG</sequence>
<evidence type="ECO:0000256" key="1">
    <source>
        <dbReference type="SAM" id="MobiDB-lite"/>
    </source>
</evidence>
<dbReference type="EMBL" id="JAPDHF010000010">
    <property type="protein sequence ID" value="KAJ4011897.1"/>
    <property type="molecule type" value="Genomic_DNA"/>
</dbReference>
<accession>A0A9W8PNN1</accession>
<feature type="region of interest" description="Disordered" evidence="1">
    <location>
        <begin position="43"/>
        <end position="75"/>
    </location>
</feature>
<dbReference type="Proteomes" id="UP001152130">
    <property type="component" value="Unassembled WGS sequence"/>
</dbReference>
<organism evidence="2 3">
    <name type="scientific">Fusarium irregulare</name>
    <dbReference type="NCBI Taxonomy" id="2494466"/>
    <lineage>
        <taxon>Eukaryota</taxon>
        <taxon>Fungi</taxon>
        <taxon>Dikarya</taxon>
        <taxon>Ascomycota</taxon>
        <taxon>Pezizomycotina</taxon>
        <taxon>Sordariomycetes</taxon>
        <taxon>Hypocreomycetidae</taxon>
        <taxon>Hypocreales</taxon>
        <taxon>Nectriaceae</taxon>
        <taxon>Fusarium</taxon>
        <taxon>Fusarium incarnatum-equiseti species complex</taxon>
    </lineage>
</organism>
<dbReference type="OrthoDB" id="5154134at2759"/>